<organism evidence="1 2">
    <name type="scientific">Nonomuraea thailandensis</name>
    <dbReference type="NCBI Taxonomy" id="1188745"/>
    <lineage>
        <taxon>Bacteria</taxon>
        <taxon>Bacillati</taxon>
        <taxon>Actinomycetota</taxon>
        <taxon>Actinomycetes</taxon>
        <taxon>Streptosporangiales</taxon>
        <taxon>Streptosporangiaceae</taxon>
        <taxon>Nonomuraea</taxon>
    </lineage>
</organism>
<dbReference type="AlphaFoldDB" id="A0A9X2GUX0"/>
<protein>
    <submittedName>
        <fullName evidence="1">Uncharacterized protein</fullName>
    </submittedName>
</protein>
<keyword evidence="2" id="KW-1185">Reference proteome</keyword>
<name>A0A9X2GUX0_9ACTN</name>
<evidence type="ECO:0000313" key="2">
    <source>
        <dbReference type="Proteomes" id="UP001139648"/>
    </source>
</evidence>
<accession>A0A9X2GUX0</accession>
<dbReference type="Proteomes" id="UP001139648">
    <property type="component" value="Unassembled WGS sequence"/>
</dbReference>
<comment type="caution">
    <text evidence="1">The sequence shown here is derived from an EMBL/GenBank/DDBJ whole genome shotgun (WGS) entry which is preliminary data.</text>
</comment>
<dbReference type="RefSeq" id="WP_253756555.1">
    <property type="nucleotide sequence ID" value="NZ_BAABKA010000012.1"/>
</dbReference>
<evidence type="ECO:0000313" key="1">
    <source>
        <dbReference type="EMBL" id="MCP2364264.1"/>
    </source>
</evidence>
<sequence length="85" mass="8999">MYMIPVRLPADFTPHIVRDDCTLAMDHPLYGHPCPACPVPLGHDGKPVALVAVGIDPCDRKDAGWVRGAAVAVHTACACPSQDTP</sequence>
<reference evidence="1" key="1">
    <citation type="submission" date="2022-06" db="EMBL/GenBank/DDBJ databases">
        <title>Sequencing the genomes of 1000 actinobacteria strains.</title>
        <authorList>
            <person name="Klenk H.-P."/>
        </authorList>
    </citation>
    <scope>NUCLEOTIDE SEQUENCE</scope>
    <source>
        <strain evidence="1">DSM 46694</strain>
    </source>
</reference>
<proteinExistence type="predicted"/>
<dbReference type="EMBL" id="JAMZEB010000002">
    <property type="protein sequence ID" value="MCP2364264.1"/>
    <property type="molecule type" value="Genomic_DNA"/>
</dbReference>
<gene>
    <name evidence="1" type="ORF">HD597_011284</name>
</gene>